<gene>
    <name evidence="2" type="ORF">KAK06_16565</name>
</gene>
<comment type="caution">
    <text evidence="2">The sequence shown here is derived from an EMBL/GenBank/DDBJ whole genome shotgun (WGS) entry which is preliminary data.</text>
</comment>
<evidence type="ECO:0000313" key="2">
    <source>
        <dbReference type="EMBL" id="MBQ0960569.1"/>
    </source>
</evidence>
<organism evidence="2 3">
    <name type="scientific">Ideonella aquatica</name>
    <dbReference type="NCBI Taxonomy" id="2824119"/>
    <lineage>
        <taxon>Bacteria</taxon>
        <taxon>Pseudomonadati</taxon>
        <taxon>Pseudomonadota</taxon>
        <taxon>Betaproteobacteria</taxon>
        <taxon>Burkholderiales</taxon>
        <taxon>Sphaerotilaceae</taxon>
        <taxon>Ideonella</taxon>
    </lineage>
</organism>
<dbReference type="RefSeq" id="WP_210803243.1">
    <property type="nucleotide sequence ID" value="NZ_JAGQDE010000015.1"/>
</dbReference>
<dbReference type="Proteomes" id="UP000678374">
    <property type="component" value="Unassembled WGS sequence"/>
</dbReference>
<evidence type="ECO:0000256" key="1">
    <source>
        <dbReference type="SAM" id="Phobius"/>
    </source>
</evidence>
<name>A0A941BM88_9BURK</name>
<keyword evidence="3" id="KW-1185">Reference proteome</keyword>
<proteinExistence type="predicted"/>
<reference evidence="2" key="1">
    <citation type="submission" date="2021-04" db="EMBL/GenBank/DDBJ databases">
        <title>The genome sequence of Ideonella sp. 4Y11.</title>
        <authorList>
            <person name="Liu Y."/>
        </authorList>
    </citation>
    <scope>NUCLEOTIDE SEQUENCE</scope>
    <source>
        <strain evidence="2">4Y11</strain>
    </source>
</reference>
<evidence type="ECO:0000313" key="3">
    <source>
        <dbReference type="Proteomes" id="UP000678374"/>
    </source>
</evidence>
<keyword evidence="1" id="KW-1133">Transmembrane helix</keyword>
<accession>A0A941BM88</accession>
<dbReference type="EMBL" id="JAGQDE010000015">
    <property type="protein sequence ID" value="MBQ0960569.1"/>
    <property type="molecule type" value="Genomic_DNA"/>
</dbReference>
<evidence type="ECO:0008006" key="4">
    <source>
        <dbReference type="Google" id="ProtNLM"/>
    </source>
</evidence>
<keyword evidence="1" id="KW-0812">Transmembrane</keyword>
<protein>
    <recommendedName>
        <fullName evidence="4">Tetratricopeptide repeat-like domain-containing protein</fullName>
    </recommendedName>
</protein>
<keyword evidence="1" id="KW-0472">Membrane</keyword>
<feature type="transmembrane region" description="Helical" evidence="1">
    <location>
        <begin position="50"/>
        <end position="70"/>
    </location>
</feature>
<sequence length="293" mass="32070">MRSRGFHLADPRDRRGSESLLILIKMLDERLDALERQDRGSMLKRLTENAGAVALALGLILTCASLYDVFVRKPEADRISTLAQFNQAVNSAVKTRQELVQQSQAGDPTTRMTLASLATPRILNDLSTAKAVLPELDDKDVGVPQLLTLISESMTAGDLATTGYFVQRAVRKTDVSPLMQSEARRYEGKYLHSIGQHEAGRQAYERAIALIGDAPAAAGARAYALADMLTMDFAYGSCQKVDDDIQHLHTLLRAQMIPGDMRMQISASVISSIQQFQGKLCPIPTKIGLMQPG</sequence>
<dbReference type="AlphaFoldDB" id="A0A941BM88"/>